<keyword evidence="3" id="KW-0949">S-adenosyl-L-methionine</keyword>
<feature type="domain" description="Methyltransferase type 12" evidence="4">
    <location>
        <begin position="64"/>
        <end position="157"/>
    </location>
</feature>
<dbReference type="GO" id="GO:0032259">
    <property type="term" value="P:methylation"/>
    <property type="evidence" value="ECO:0007669"/>
    <property type="project" value="UniProtKB-KW"/>
</dbReference>
<dbReference type="EMBL" id="BAAAYG010000016">
    <property type="protein sequence ID" value="GAA3288242.1"/>
    <property type="molecule type" value="Genomic_DNA"/>
</dbReference>
<dbReference type="PANTHER" id="PTHR43464:SF19">
    <property type="entry name" value="UBIQUINONE BIOSYNTHESIS O-METHYLTRANSFERASE, MITOCHONDRIAL"/>
    <property type="match status" value="1"/>
</dbReference>
<protein>
    <submittedName>
        <fullName evidence="5">Class I SAM-dependent methyltransferase</fullName>
    </submittedName>
</protein>
<evidence type="ECO:0000313" key="5">
    <source>
        <dbReference type="EMBL" id="GAA3288242.1"/>
    </source>
</evidence>
<accession>A0ABP6RJ34</accession>
<dbReference type="Pfam" id="PF08242">
    <property type="entry name" value="Methyltransf_12"/>
    <property type="match status" value="1"/>
</dbReference>
<dbReference type="Gene3D" id="3.40.50.150">
    <property type="entry name" value="Vaccinia Virus protein VP39"/>
    <property type="match status" value="1"/>
</dbReference>
<dbReference type="PANTHER" id="PTHR43464">
    <property type="entry name" value="METHYLTRANSFERASE"/>
    <property type="match status" value="1"/>
</dbReference>
<dbReference type="SUPFAM" id="SSF53335">
    <property type="entry name" value="S-adenosyl-L-methionine-dependent methyltransferases"/>
    <property type="match status" value="1"/>
</dbReference>
<evidence type="ECO:0000256" key="1">
    <source>
        <dbReference type="ARBA" id="ARBA00022603"/>
    </source>
</evidence>
<name>A0ABP6RJ34_9MICC</name>
<evidence type="ECO:0000256" key="2">
    <source>
        <dbReference type="ARBA" id="ARBA00022679"/>
    </source>
</evidence>
<comment type="caution">
    <text evidence="5">The sequence shown here is derived from an EMBL/GenBank/DDBJ whole genome shotgun (WGS) entry which is preliminary data.</text>
</comment>
<dbReference type="CDD" id="cd02440">
    <property type="entry name" value="AdoMet_MTases"/>
    <property type="match status" value="1"/>
</dbReference>
<sequence>MTDSSAHADGALRLDGDHERIAAYYRDWAADYDHDVMSEGYVSPMIVAGLAALAVPAETGLDALDAGCGTGLVGRMLGQRRPEVRLHGVDLSPEMAERAEETGAYASVAGGVDLLDYAAAEDSPHFPLVLCSGTLTLGHIGIEGLDALLDLTEPEGHLAVSVRRTHSLEDGYPARVAQLAEQGLVEIVSELINAPYLENGGADYWLLRRL</sequence>
<gene>
    <name evidence="5" type="ORF">GCM10020260_26380</name>
</gene>
<reference evidence="6" key="1">
    <citation type="journal article" date="2019" name="Int. J. Syst. Evol. Microbiol.">
        <title>The Global Catalogue of Microorganisms (GCM) 10K type strain sequencing project: providing services to taxonomists for standard genome sequencing and annotation.</title>
        <authorList>
            <consortium name="The Broad Institute Genomics Platform"/>
            <consortium name="The Broad Institute Genome Sequencing Center for Infectious Disease"/>
            <person name="Wu L."/>
            <person name="Ma J."/>
        </authorList>
    </citation>
    <scope>NUCLEOTIDE SEQUENCE [LARGE SCALE GENOMIC DNA]</scope>
    <source>
        <strain evidence="6">JCM 11483</strain>
    </source>
</reference>
<dbReference type="InterPro" id="IPR029063">
    <property type="entry name" value="SAM-dependent_MTases_sf"/>
</dbReference>
<evidence type="ECO:0000259" key="4">
    <source>
        <dbReference type="Pfam" id="PF08242"/>
    </source>
</evidence>
<keyword evidence="6" id="KW-1185">Reference proteome</keyword>
<keyword evidence="2" id="KW-0808">Transferase</keyword>
<evidence type="ECO:0000256" key="3">
    <source>
        <dbReference type="ARBA" id="ARBA00022691"/>
    </source>
</evidence>
<proteinExistence type="predicted"/>
<dbReference type="GO" id="GO:0008168">
    <property type="term" value="F:methyltransferase activity"/>
    <property type="evidence" value="ECO:0007669"/>
    <property type="project" value="UniProtKB-KW"/>
</dbReference>
<dbReference type="RefSeq" id="WP_344722181.1">
    <property type="nucleotide sequence ID" value="NZ_BAAAYG010000016.1"/>
</dbReference>
<dbReference type="Proteomes" id="UP001501736">
    <property type="component" value="Unassembled WGS sequence"/>
</dbReference>
<keyword evidence="1 5" id="KW-0489">Methyltransferase</keyword>
<dbReference type="InterPro" id="IPR013217">
    <property type="entry name" value="Methyltransf_12"/>
</dbReference>
<organism evidence="5 6">
    <name type="scientific">Nesterenkonia halobia</name>
    <dbReference type="NCBI Taxonomy" id="37922"/>
    <lineage>
        <taxon>Bacteria</taxon>
        <taxon>Bacillati</taxon>
        <taxon>Actinomycetota</taxon>
        <taxon>Actinomycetes</taxon>
        <taxon>Micrococcales</taxon>
        <taxon>Micrococcaceae</taxon>
        <taxon>Nesterenkonia</taxon>
    </lineage>
</organism>
<evidence type="ECO:0000313" key="6">
    <source>
        <dbReference type="Proteomes" id="UP001501736"/>
    </source>
</evidence>